<keyword evidence="1" id="KW-0472">Membrane</keyword>
<dbReference type="PANTHER" id="PTHR33121:SF19">
    <property type="entry name" value="CYCLIC DI-GMP PHOSPHODIESTERASE PA2567"/>
    <property type="match status" value="1"/>
</dbReference>
<feature type="domain" description="EAL" evidence="2">
    <location>
        <begin position="563"/>
        <end position="816"/>
    </location>
</feature>
<reference evidence="4 5" key="1">
    <citation type="submission" date="2018-09" db="EMBL/GenBank/DDBJ databases">
        <title>Complete genome sequence of Euzebya sp. DY32-46 isolated from seawater of Pacific Ocean.</title>
        <authorList>
            <person name="Xu L."/>
            <person name="Wu Y.-H."/>
            <person name="Xu X.-W."/>
        </authorList>
    </citation>
    <scope>NUCLEOTIDE SEQUENCE [LARGE SCALE GENOMIC DNA]</scope>
    <source>
        <strain evidence="4 5">DY32-46</strain>
    </source>
</reference>
<evidence type="ECO:0000313" key="5">
    <source>
        <dbReference type="Proteomes" id="UP000264006"/>
    </source>
</evidence>
<dbReference type="InterPro" id="IPR050706">
    <property type="entry name" value="Cyclic-di-GMP_PDE-like"/>
</dbReference>
<dbReference type="PROSITE" id="PS50887">
    <property type="entry name" value="GGDEF"/>
    <property type="match status" value="1"/>
</dbReference>
<feature type="transmembrane region" description="Helical" evidence="1">
    <location>
        <begin position="34"/>
        <end position="55"/>
    </location>
</feature>
<evidence type="ECO:0000256" key="1">
    <source>
        <dbReference type="SAM" id="Phobius"/>
    </source>
</evidence>
<dbReference type="Pfam" id="PF00990">
    <property type="entry name" value="GGDEF"/>
    <property type="match status" value="1"/>
</dbReference>
<gene>
    <name evidence="4" type="ORF">DVS28_a0839</name>
</gene>
<dbReference type="SUPFAM" id="SSF55073">
    <property type="entry name" value="Nucleotide cyclase"/>
    <property type="match status" value="1"/>
</dbReference>
<keyword evidence="5" id="KW-1185">Reference proteome</keyword>
<dbReference type="InterPro" id="IPR035919">
    <property type="entry name" value="EAL_sf"/>
</dbReference>
<accession>A0A346XTJ3</accession>
<dbReference type="PROSITE" id="PS50883">
    <property type="entry name" value="EAL"/>
    <property type="match status" value="1"/>
</dbReference>
<feature type="domain" description="GGDEF" evidence="3">
    <location>
        <begin position="420"/>
        <end position="554"/>
    </location>
</feature>
<feature type="transmembrane region" description="Helical" evidence="1">
    <location>
        <begin position="179"/>
        <end position="199"/>
    </location>
</feature>
<proteinExistence type="predicted"/>
<evidence type="ECO:0000259" key="2">
    <source>
        <dbReference type="PROSITE" id="PS50883"/>
    </source>
</evidence>
<dbReference type="InterPro" id="IPR029016">
    <property type="entry name" value="GAF-like_dom_sf"/>
</dbReference>
<dbReference type="Pfam" id="PF00563">
    <property type="entry name" value="EAL"/>
    <property type="match status" value="1"/>
</dbReference>
<name>A0A346XTJ3_9ACTN</name>
<protein>
    <submittedName>
        <fullName evidence="4">Diguanylate cyclase/phosphodiesterase (GGDEF &amp; EAL domains) with PAS/PAC sensor(S)</fullName>
    </submittedName>
</protein>
<sequence>MQRFPSPADRLTAVLGLIATAAWAIVTPTYEAVYTGILPVVLLFAAFMVAEWFPLGLEFRGQSFHSTLSGLVIVLGVIVVGPVPTLAARVVAGHVALRYRWANSWEKLRFNAAAHAAEVWVQATVFAVVAGDAALLEARTVVAILVAIAVSEAFSTAMVLLVIRLTVGRIRLDQLKPTLVAILATLAISSAAATVASRLVEAETVTAVAFAGVLGLLIVTNRSRHALSQKHRSVASLYTFMEGIQGQTSVQHLLANVLEEAAEVTGAKQTGIVLITGDVAVRLDSLGAGLLSSEELPMSEAKRLVAGAVDGLTVDAGGRNPYLHIVGPLTEQLLLASFAHESVEGALVLQGRRGTMPKFDTDDVALACALARHAGVAVATSRLVDQLRSRSVELERSALRDPATQLLNFEGLVDAIPQLDAGTVMVAELLDLEMIDAAFGHTVSVEVAQSTADRLRRFGEEHGFTVGRIGPDRFAAVMPGMEHRLDARDAINSLRQSLRGPITRTHLQLEARFSFAAASAPRHGTDVGELLRRATNALVEHGADGSAEIAWFTSDLDSAATERLELASDLRRAIDNDGLSIAYQPKVNLKTGQIDGVEALARWAHPTRGYVSPAQFIDVAERTGLIRPLTLWVVDSAIRQAAEWEKTGCDISVAVNLSTVVMQEESLARHIIDRCREHEVPGHRLTLEITESQMMGDLERSSGILALFDAAGMRVSIDDFGTGYSSLAQLKGLPVDEVKIDRGFVTHLARDADDRAITEAILKMAKSLRLHVVAEGIEDQTSLDLLTAMGCDSGQGFHLHRPMSAEAVGVLLRRQDPSIPTVLPLRHAR</sequence>
<evidence type="ECO:0000313" key="4">
    <source>
        <dbReference type="EMBL" id="AXV05540.1"/>
    </source>
</evidence>
<feature type="transmembrane region" description="Helical" evidence="1">
    <location>
        <begin position="141"/>
        <end position="167"/>
    </location>
</feature>
<dbReference type="SUPFAM" id="SSF55781">
    <property type="entry name" value="GAF domain-like"/>
    <property type="match status" value="1"/>
</dbReference>
<dbReference type="Gene3D" id="3.20.20.450">
    <property type="entry name" value="EAL domain"/>
    <property type="match status" value="1"/>
</dbReference>
<dbReference type="Gene3D" id="3.30.450.40">
    <property type="match status" value="1"/>
</dbReference>
<dbReference type="PANTHER" id="PTHR33121">
    <property type="entry name" value="CYCLIC DI-GMP PHOSPHODIESTERASE PDEF"/>
    <property type="match status" value="1"/>
</dbReference>
<dbReference type="CDD" id="cd01948">
    <property type="entry name" value="EAL"/>
    <property type="match status" value="1"/>
</dbReference>
<dbReference type="InterPro" id="IPR000160">
    <property type="entry name" value="GGDEF_dom"/>
</dbReference>
<dbReference type="SUPFAM" id="SSF141868">
    <property type="entry name" value="EAL domain-like"/>
    <property type="match status" value="1"/>
</dbReference>
<feature type="transmembrane region" description="Helical" evidence="1">
    <location>
        <begin position="67"/>
        <end position="92"/>
    </location>
</feature>
<dbReference type="AlphaFoldDB" id="A0A346XTJ3"/>
<dbReference type="Gene3D" id="3.30.70.270">
    <property type="match status" value="1"/>
</dbReference>
<dbReference type="GO" id="GO:0071111">
    <property type="term" value="F:cyclic-guanylate-specific phosphodiesterase activity"/>
    <property type="evidence" value="ECO:0007669"/>
    <property type="project" value="InterPro"/>
</dbReference>
<dbReference type="InterPro" id="IPR029787">
    <property type="entry name" value="Nucleotide_cyclase"/>
</dbReference>
<dbReference type="SMART" id="SM00052">
    <property type="entry name" value="EAL"/>
    <property type="match status" value="1"/>
</dbReference>
<evidence type="ECO:0000259" key="3">
    <source>
        <dbReference type="PROSITE" id="PS50887"/>
    </source>
</evidence>
<keyword evidence="1" id="KW-0812">Transmembrane</keyword>
<keyword evidence="1" id="KW-1133">Transmembrane helix</keyword>
<dbReference type="OrthoDB" id="23692at2"/>
<dbReference type="EMBL" id="CP031165">
    <property type="protein sequence ID" value="AXV05540.1"/>
    <property type="molecule type" value="Genomic_DNA"/>
</dbReference>
<dbReference type="InterPro" id="IPR001633">
    <property type="entry name" value="EAL_dom"/>
</dbReference>
<dbReference type="SMART" id="SM00267">
    <property type="entry name" value="GGDEF"/>
    <property type="match status" value="1"/>
</dbReference>
<dbReference type="Proteomes" id="UP000264006">
    <property type="component" value="Chromosome"/>
</dbReference>
<organism evidence="4 5">
    <name type="scientific">Euzebya pacifica</name>
    <dbReference type="NCBI Taxonomy" id="1608957"/>
    <lineage>
        <taxon>Bacteria</taxon>
        <taxon>Bacillati</taxon>
        <taxon>Actinomycetota</taxon>
        <taxon>Nitriliruptoria</taxon>
        <taxon>Euzebyales</taxon>
    </lineage>
</organism>
<dbReference type="InterPro" id="IPR043128">
    <property type="entry name" value="Rev_trsase/Diguanyl_cyclase"/>
</dbReference>
<dbReference type="KEGG" id="euz:DVS28_a0839"/>